<dbReference type="InterPro" id="IPR032831">
    <property type="entry name" value="LptM_cons"/>
</dbReference>
<evidence type="ECO:0000256" key="7">
    <source>
        <dbReference type="SAM" id="MobiDB-lite"/>
    </source>
</evidence>
<dbReference type="PROSITE" id="PS51257">
    <property type="entry name" value="PROKAR_LIPOPROTEIN"/>
    <property type="match status" value="1"/>
</dbReference>
<evidence type="ECO:0000256" key="5">
    <source>
        <dbReference type="ARBA" id="ARBA00023237"/>
    </source>
</evidence>
<evidence type="ECO:0000256" key="6">
    <source>
        <dbReference type="ARBA" id="ARBA00023288"/>
    </source>
</evidence>
<keyword evidence="6 9" id="KW-0449">Lipoprotein</keyword>
<reference evidence="9 10" key="1">
    <citation type="submission" date="2024-03" db="EMBL/GenBank/DDBJ databases">
        <title>Community enrichment and isolation of bacterial strains for fucoidan degradation.</title>
        <authorList>
            <person name="Sichert A."/>
        </authorList>
    </citation>
    <scope>NUCLEOTIDE SEQUENCE [LARGE SCALE GENOMIC DNA]</scope>
    <source>
        <strain evidence="9 10">AS62</strain>
    </source>
</reference>
<sequence>MKASKLINAMAMVSLLAALAACGRAGPLEPPPSSVSKPAGQETQEPSVEEKPFVLDALLN</sequence>
<evidence type="ECO:0000256" key="8">
    <source>
        <dbReference type="SAM" id="SignalP"/>
    </source>
</evidence>
<evidence type="ECO:0000256" key="1">
    <source>
        <dbReference type="ARBA" id="ARBA00004459"/>
    </source>
</evidence>
<protein>
    <submittedName>
        <fullName evidence="9">Lipoprotein</fullName>
    </submittedName>
</protein>
<evidence type="ECO:0000313" key="9">
    <source>
        <dbReference type="EMBL" id="MEM5502574.1"/>
    </source>
</evidence>
<keyword evidence="2 8" id="KW-0732">Signal</keyword>
<dbReference type="NCBIfam" id="NF047847">
    <property type="entry name" value="SS_mature_LptM"/>
    <property type="match status" value="1"/>
</dbReference>
<evidence type="ECO:0000256" key="4">
    <source>
        <dbReference type="ARBA" id="ARBA00023139"/>
    </source>
</evidence>
<feature type="signal peptide" evidence="8">
    <location>
        <begin position="1"/>
        <end position="20"/>
    </location>
</feature>
<comment type="subcellular location">
    <subcellularLocation>
        <location evidence="1">Cell outer membrane</location>
        <topology evidence="1">Lipid-anchor</topology>
    </subcellularLocation>
</comment>
<evidence type="ECO:0000256" key="3">
    <source>
        <dbReference type="ARBA" id="ARBA00023136"/>
    </source>
</evidence>
<keyword evidence="10" id="KW-1185">Reference proteome</keyword>
<feature type="chain" id="PRO_5045728495" evidence="8">
    <location>
        <begin position="21"/>
        <end position="60"/>
    </location>
</feature>
<dbReference type="Proteomes" id="UP001477870">
    <property type="component" value="Unassembled WGS sequence"/>
</dbReference>
<organism evidence="9 10">
    <name type="scientific">Ahrensia kielensis</name>
    <dbReference type="NCBI Taxonomy" id="76980"/>
    <lineage>
        <taxon>Bacteria</taxon>
        <taxon>Pseudomonadati</taxon>
        <taxon>Pseudomonadota</taxon>
        <taxon>Alphaproteobacteria</taxon>
        <taxon>Hyphomicrobiales</taxon>
        <taxon>Ahrensiaceae</taxon>
        <taxon>Ahrensia</taxon>
    </lineage>
</organism>
<proteinExistence type="predicted"/>
<dbReference type="RefSeq" id="WP_342848854.1">
    <property type="nucleotide sequence ID" value="NZ_JBBMQO010000007.1"/>
</dbReference>
<keyword evidence="3" id="KW-0472">Membrane</keyword>
<accession>A0ABU9T9Z4</accession>
<keyword evidence="4" id="KW-0564">Palmitate</keyword>
<gene>
    <name evidence="9" type="ORF">WNY59_13340</name>
</gene>
<feature type="region of interest" description="Disordered" evidence="7">
    <location>
        <begin position="27"/>
        <end position="60"/>
    </location>
</feature>
<evidence type="ECO:0000256" key="2">
    <source>
        <dbReference type="ARBA" id="ARBA00022729"/>
    </source>
</evidence>
<comment type="caution">
    <text evidence="9">The sequence shown here is derived from an EMBL/GenBank/DDBJ whole genome shotgun (WGS) entry which is preliminary data.</text>
</comment>
<evidence type="ECO:0000313" key="10">
    <source>
        <dbReference type="Proteomes" id="UP001477870"/>
    </source>
</evidence>
<dbReference type="EMBL" id="JBBMQO010000007">
    <property type="protein sequence ID" value="MEM5502574.1"/>
    <property type="molecule type" value="Genomic_DNA"/>
</dbReference>
<keyword evidence="5" id="KW-0998">Cell outer membrane</keyword>
<name>A0ABU9T9Z4_9HYPH</name>